<evidence type="ECO:0000256" key="8">
    <source>
        <dbReference type="HAMAP-Rule" id="MF_01161"/>
    </source>
</evidence>
<evidence type="ECO:0000256" key="1">
    <source>
        <dbReference type="ARBA" id="ARBA00004496"/>
    </source>
</evidence>
<dbReference type="CDD" id="cd01992">
    <property type="entry name" value="TilS_N"/>
    <property type="match status" value="1"/>
</dbReference>
<comment type="domain">
    <text evidence="8">The N-terminal region contains the highly conserved SGGXDS motif, predicted to be a P-loop motif involved in ATP binding.</text>
</comment>
<accession>A0ABU7R8V9</accession>
<dbReference type="SUPFAM" id="SSF52402">
    <property type="entry name" value="Adenine nucleotide alpha hydrolases-like"/>
    <property type="match status" value="1"/>
</dbReference>
<evidence type="ECO:0000256" key="4">
    <source>
        <dbReference type="ARBA" id="ARBA00022694"/>
    </source>
</evidence>
<dbReference type="PANTHER" id="PTHR43033">
    <property type="entry name" value="TRNA(ILE)-LYSIDINE SYNTHASE-RELATED"/>
    <property type="match status" value="1"/>
</dbReference>
<sequence>MPSVGRRYANSAARFERAGARTDDAGRAPVVLMVSGGADSTALLVLAATSQLDIDDGRGEARIARERLHVLHVNHQLRGIDAEEDEEFVRSLAASFGIPCTIRSVDVAALAAGQAGGNVENAGREARYSAAAELANQLSEEFGTPRSAARILTAHTANDRAETFFMNAIRGAGPSGLSSIPRRRNRIVRPLLNRTHRELCDLLRMRGIVWREDETNADTRYLRAFVRHEVMPVVERRNPRVVGSLSTTCDILSDEDSYLTSVSARTLRDLTVRRTDVLLALDARKLAAAEVAIARRVVRQAVLAVCPAARLEARHVEAALRVVAAGYGSCSVPMGVDVRVEHGMLFVRARGGEGEPFSGWLEVPGAVTLADGRTLSARLGHVPAGADPVALARAHGAEWAGASVVLDAVKAGVDPSLGGRLWVDGPEVGDVMCPLGMHGQSKKLSDLLCDAKVPAADKPLVPVVRADPTGPVLWVAGVRADERARCDAATRVLLELTLEDGLARRAETGRPGRDA</sequence>
<name>A0ABU7R8V9_9ACTN</name>
<evidence type="ECO:0000256" key="5">
    <source>
        <dbReference type="ARBA" id="ARBA00022741"/>
    </source>
</evidence>
<comment type="caution">
    <text evidence="10">The sequence shown here is derived from an EMBL/GenBank/DDBJ whole genome shotgun (WGS) entry which is preliminary data.</text>
</comment>
<comment type="function">
    <text evidence="8">Ligates lysine onto the cytidine present at position 34 of the AUA codon-specific tRNA(Ile) that contains the anticodon CAU, in an ATP-dependent manner. Cytidine is converted to lysidine, thus changing the amino acid specificity of the tRNA from methionine to isoleucine.</text>
</comment>
<evidence type="ECO:0000256" key="7">
    <source>
        <dbReference type="ARBA" id="ARBA00048539"/>
    </source>
</evidence>
<evidence type="ECO:0000256" key="3">
    <source>
        <dbReference type="ARBA" id="ARBA00022598"/>
    </source>
</evidence>
<dbReference type="GO" id="GO:0032267">
    <property type="term" value="F:tRNA(Ile)-lysidine synthase activity"/>
    <property type="evidence" value="ECO:0007669"/>
    <property type="project" value="UniProtKB-EC"/>
</dbReference>
<dbReference type="SUPFAM" id="SSF82829">
    <property type="entry name" value="MesJ substrate recognition domain-like"/>
    <property type="match status" value="1"/>
</dbReference>
<dbReference type="InterPro" id="IPR014729">
    <property type="entry name" value="Rossmann-like_a/b/a_fold"/>
</dbReference>
<dbReference type="Gene3D" id="3.40.50.620">
    <property type="entry name" value="HUPs"/>
    <property type="match status" value="1"/>
</dbReference>
<dbReference type="NCBIfam" id="TIGR02432">
    <property type="entry name" value="lysidine_TilS_N"/>
    <property type="match status" value="1"/>
</dbReference>
<dbReference type="HAMAP" id="MF_01161">
    <property type="entry name" value="tRNA_Ile_lys_synt"/>
    <property type="match status" value="1"/>
</dbReference>
<comment type="similarity">
    <text evidence="8">Belongs to the tRNA(Ile)-lysidine synthase family.</text>
</comment>
<comment type="catalytic activity">
    <reaction evidence="7 8">
        <text>cytidine(34) in tRNA(Ile2) + L-lysine + ATP = lysidine(34) in tRNA(Ile2) + AMP + diphosphate + H(+)</text>
        <dbReference type="Rhea" id="RHEA:43744"/>
        <dbReference type="Rhea" id="RHEA-COMP:10625"/>
        <dbReference type="Rhea" id="RHEA-COMP:10670"/>
        <dbReference type="ChEBI" id="CHEBI:15378"/>
        <dbReference type="ChEBI" id="CHEBI:30616"/>
        <dbReference type="ChEBI" id="CHEBI:32551"/>
        <dbReference type="ChEBI" id="CHEBI:33019"/>
        <dbReference type="ChEBI" id="CHEBI:82748"/>
        <dbReference type="ChEBI" id="CHEBI:83665"/>
        <dbReference type="ChEBI" id="CHEBI:456215"/>
        <dbReference type="EC" id="6.3.4.19"/>
    </reaction>
</comment>
<dbReference type="Pfam" id="PF01171">
    <property type="entry name" value="ATP_bind_3"/>
    <property type="match status" value="1"/>
</dbReference>
<dbReference type="InterPro" id="IPR012796">
    <property type="entry name" value="Lysidine-tRNA-synth_C"/>
</dbReference>
<dbReference type="PANTHER" id="PTHR43033:SF1">
    <property type="entry name" value="TRNA(ILE)-LYSIDINE SYNTHASE-RELATED"/>
    <property type="match status" value="1"/>
</dbReference>
<dbReference type="InterPro" id="IPR011063">
    <property type="entry name" value="TilS/TtcA_N"/>
</dbReference>
<evidence type="ECO:0000313" key="10">
    <source>
        <dbReference type="EMBL" id="MEE6146980.1"/>
    </source>
</evidence>
<dbReference type="EMBL" id="JAZGJQ010000002">
    <property type="protein sequence ID" value="MEE6146980.1"/>
    <property type="molecule type" value="Genomic_DNA"/>
</dbReference>
<keyword evidence="3 8" id="KW-0436">Ligase</keyword>
<keyword evidence="11" id="KW-1185">Reference proteome</keyword>
<dbReference type="Gene3D" id="1.20.59.20">
    <property type="match status" value="1"/>
</dbReference>
<keyword evidence="6 8" id="KW-0067">ATP-binding</keyword>
<organism evidence="10 11">
    <name type="scientific">Olsenella absiana</name>
    <dbReference type="NCBI Taxonomy" id="3115222"/>
    <lineage>
        <taxon>Bacteria</taxon>
        <taxon>Bacillati</taxon>
        <taxon>Actinomycetota</taxon>
        <taxon>Coriobacteriia</taxon>
        <taxon>Coriobacteriales</taxon>
        <taxon>Atopobiaceae</taxon>
        <taxon>Olsenella</taxon>
    </lineage>
</organism>
<evidence type="ECO:0000313" key="11">
    <source>
        <dbReference type="Proteomes" id="UP001332931"/>
    </source>
</evidence>
<dbReference type="InterPro" id="IPR012795">
    <property type="entry name" value="tRNA_Ile_lys_synt_N"/>
</dbReference>
<protein>
    <recommendedName>
        <fullName evidence="8">tRNA(Ile)-lysidine synthase</fullName>
        <ecNumber evidence="8">6.3.4.19</ecNumber>
    </recommendedName>
    <alternativeName>
        <fullName evidence="8">tRNA(Ile)-2-lysyl-cytidine synthase</fullName>
    </alternativeName>
    <alternativeName>
        <fullName evidence="8">tRNA(Ile)-lysidine synthetase</fullName>
    </alternativeName>
</protein>
<dbReference type="RefSeq" id="WP_330957747.1">
    <property type="nucleotide sequence ID" value="NZ_JAZGJQ010000002.1"/>
</dbReference>
<dbReference type="SMART" id="SM00977">
    <property type="entry name" value="TilS_C"/>
    <property type="match status" value="1"/>
</dbReference>
<keyword evidence="2 8" id="KW-0963">Cytoplasm</keyword>
<proteinExistence type="inferred from homology"/>
<dbReference type="EC" id="6.3.4.19" evidence="8"/>
<dbReference type="SUPFAM" id="SSF56037">
    <property type="entry name" value="PheT/TilS domain"/>
    <property type="match status" value="1"/>
</dbReference>
<feature type="binding site" evidence="8">
    <location>
        <begin position="35"/>
        <end position="40"/>
    </location>
    <ligand>
        <name>ATP</name>
        <dbReference type="ChEBI" id="CHEBI:30616"/>
    </ligand>
</feature>
<keyword evidence="4 8" id="KW-0819">tRNA processing</keyword>
<gene>
    <name evidence="8 10" type="primary">tilS</name>
    <name evidence="10" type="ORF">VXJ25_03055</name>
</gene>
<dbReference type="Proteomes" id="UP001332931">
    <property type="component" value="Unassembled WGS sequence"/>
</dbReference>
<evidence type="ECO:0000256" key="6">
    <source>
        <dbReference type="ARBA" id="ARBA00022840"/>
    </source>
</evidence>
<feature type="domain" description="Lysidine-tRNA(Ile) synthetase C-terminal" evidence="9">
    <location>
        <begin position="421"/>
        <end position="496"/>
    </location>
</feature>
<keyword evidence="5 8" id="KW-0547">Nucleotide-binding</keyword>
<comment type="subcellular location">
    <subcellularLocation>
        <location evidence="1 8">Cytoplasm</location>
    </subcellularLocation>
</comment>
<evidence type="ECO:0000256" key="2">
    <source>
        <dbReference type="ARBA" id="ARBA00022490"/>
    </source>
</evidence>
<dbReference type="InterPro" id="IPR012094">
    <property type="entry name" value="tRNA_Ile_lys_synt"/>
</dbReference>
<evidence type="ECO:0000259" key="9">
    <source>
        <dbReference type="SMART" id="SM00977"/>
    </source>
</evidence>
<reference evidence="10 11" key="1">
    <citation type="submission" date="2024-01" db="EMBL/GenBank/DDBJ databases">
        <title>Description of Olsenella sp. nov., isolated from pig feces.</title>
        <authorList>
            <person name="Chang Y.-H."/>
        </authorList>
    </citation>
    <scope>NUCLEOTIDE SEQUENCE [LARGE SCALE GENOMIC DNA]</scope>
    <source>
        <strain evidence="10 11">YH-ols2223</strain>
    </source>
</reference>